<gene>
    <name evidence="1" type="ORF">H1R19_03035</name>
</gene>
<proteinExistence type="predicted"/>
<dbReference type="KEGG" id="gji:H1R19_03035"/>
<dbReference type="RefSeq" id="WP_219850536.1">
    <property type="nucleotide sequence ID" value="NZ_CP059491.1"/>
</dbReference>
<keyword evidence="2" id="KW-1185">Reference proteome</keyword>
<evidence type="ECO:0000313" key="1">
    <source>
        <dbReference type="EMBL" id="QMT02171.1"/>
    </source>
</evidence>
<organism evidence="1 2">
    <name type="scientific">Gordonia jinghuaiqii</name>
    <dbReference type="NCBI Taxonomy" id="2758710"/>
    <lineage>
        <taxon>Bacteria</taxon>
        <taxon>Bacillati</taxon>
        <taxon>Actinomycetota</taxon>
        <taxon>Actinomycetes</taxon>
        <taxon>Mycobacteriales</taxon>
        <taxon>Gordoniaceae</taxon>
        <taxon>Gordonia</taxon>
    </lineage>
</organism>
<evidence type="ECO:0000313" key="2">
    <source>
        <dbReference type="Proteomes" id="UP000515663"/>
    </source>
</evidence>
<sequence length="304" mass="33077">MTFVIAKIVDHHAGRVMLLADTKMTHRNDEKLTRHALVNPLQKVVIVNDNVAVGFAGDNPENAIRAVVDLRGNTVNDIKTGLLDYTRSKATVKDASTSFLLTTRGPAPQIVEISNGIVEDRTAVGTGWIGDADAHRAYTKTFLDLQHMPDLGGRFVGAMASVVTREEVASVGGHMVRATGCSETPMRFHGDPGFVMPWSMAASLTALAPGQVNMKFSLPKGHDPTRNSRIPVAGKWPTFSALAHFVPELNTAWLHTHEQPWQAPIRIEASSVSDLGDIAKSEYRQLLDTDRAATILEKNLGDRS</sequence>
<reference evidence="2" key="1">
    <citation type="submission" date="2020-07" db="EMBL/GenBank/DDBJ databases">
        <title>novel species isolated from the respiratory tract of Marmot.</title>
        <authorList>
            <person name="Zhang G."/>
        </authorList>
    </citation>
    <scope>NUCLEOTIDE SEQUENCE [LARGE SCALE GENOMIC DNA]</scope>
    <source>
        <strain evidence="2">686</strain>
    </source>
</reference>
<dbReference type="EMBL" id="CP059491">
    <property type="protein sequence ID" value="QMT02171.1"/>
    <property type="molecule type" value="Genomic_DNA"/>
</dbReference>
<dbReference type="AlphaFoldDB" id="A0A7D7R0Q7"/>
<accession>A0A7D7R0Q7</accession>
<name>A0A7D7R0Q7_9ACTN</name>
<protein>
    <submittedName>
        <fullName evidence="1">Uncharacterized protein</fullName>
    </submittedName>
</protein>
<dbReference type="Proteomes" id="UP000515663">
    <property type="component" value="Chromosome"/>
</dbReference>